<dbReference type="Proteomes" id="UP000077202">
    <property type="component" value="Unassembled WGS sequence"/>
</dbReference>
<evidence type="ECO:0000256" key="4">
    <source>
        <dbReference type="ARBA" id="ARBA00022679"/>
    </source>
</evidence>
<dbReference type="Gene3D" id="3.30.1490.20">
    <property type="entry name" value="ATP-grasp fold, A domain"/>
    <property type="match status" value="1"/>
</dbReference>
<evidence type="ECO:0000313" key="13">
    <source>
        <dbReference type="EMBL" id="OAE22393.1"/>
    </source>
</evidence>
<dbReference type="Pfam" id="PF00686">
    <property type="entry name" value="CBM_20"/>
    <property type="match status" value="1"/>
</dbReference>
<gene>
    <name evidence="13" type="ORF">AXG93_2318s1400</name>
</gene>
<feature type="compositionally biased region" description="Low complexity" evidence="11">
    <location>
        <begin position="197"/>
        <end position="206"/>
    </location>
</feature>
<feature type="region of interest" description="Disordered" evidence="11">
    <location>
        <begin position="194"/>
        <end position="234"/>
    </location>
</feature>
<dbReference type="GO" id="GO:0005524">
    <property type="term" value="F:ATP binding"/>
    <property type="evidence" value="ECO:0007669"/>
    <property type="project" value="UniProtKB-KW"/>
</dbReference>
<keyword evidence="6" id="KW-0547">Nucleotide-binding</keyword>
<accession>A0A176VPQ0</accession>
<keyword evidence="5" id="KW-0479">Metal-binding</keyword>
<dbReference type="InterPro" id="IPR013783">
    <property type="entry name" value="Ig-like_fold"/>
</dbReference>
<evidence type="ECO:0000256" key="9">
    <source>
        <dbReference type="ARBA" id="ARBA00022842"/>
    </source>
</evidence>
<evidence type="ECO:0000256" key="11">
    <source>
        <dbReference type="SAM" id="MobiDB-lite"/>
    </source>
</evidence>
<feature type="domain" description="CBM20" evidence="12">
    <location>
        <begin position="89"/>
        <end position="188"/>
    </location>
</feature>
<proteinExistence type="inferred from homology"/>
<dbReference type="GO" id="GO:2001070">
    <property type="term" value="F:starch binding"/>
    <property type="evidence" value="ECO:0007669"/>
    <property type="project" value="InterPro"/>
</dbReference>
<sequence length="1205" mass="130490">MEAMVGAQNLTQCVKECSSKASGEASVLRSSASAGSRKIRTLERVRMKAPSFFNVVEGLRLASPVKLAAAPRASPNMVSERSSTNNVRCETGTKVKVTLRLDHQVQFGEHHALIGSAECVGSWQNRVEMRWTDSGWVADLEANPGEKIEYKYIVVAGDGNLVWENGPNRTLQVPNDSGAYQLVSHWDNTGEEVQFVGASNGNGSASKSQESTDQNQQNGSAKVEEKPAMETSSSFVQGWQGKEINFMRSNEHSSREQSGKWDTTGLQGPAKHIVDGDRGAANWWRKLEVVRSLVTGELGKTERLETLVNASVYLKWINTGQIRCYEDGGHYRPNKHAEISRQIFREVERITSAKELSPKESLVVRKIHPSLPAFKAEFTASVPLTRIRDIAHRNDIPHDLKQEIKHTIQNKLHRNAGPEDLVATEAMLARVTKNPGQYSGAFVEQLQIFYAELKDFFNAGSLTEQLEGLRDSFDESKSSVLETFLNSKKTLDQTNTSNGNASKGPDLLIGALHSLTGLRAVLVKGLESGLRNDAPDESIAMRQKWRLSEIGLEDYSFVLLSRYINSLEAAGGANFLIKEAKSQKVMSWNHPLGVVVLGVRQLGLSGYQQKECLAIENEISAWQAAGIVQGKEGLEDDVRSWALRLKATLDRTRRLAETYTDTLLQLFPTRAEKLGKAFGIPENSVKTFTEAEIRASVVFQISKLCSLLLKAVRDVSGSEGWDALMPGTAVGTLVEVDRIVPGSIPASSKGPVVLLVKEADGDEEVKAAGANVMGVILQHELPHLSHLGVRARQEKVVFVTCDDEEKVSNLRALLGKSIKLEASSEGASVSAYDGVQQQQSDPKQEEEGSSAAATSPKPAVQSSKVKRSPKGSVLQLIKADVEKAGAKAAACGELAGLAEISKKVTSEQGVPATFLVPQGQVIPFGAMDDSIESSGLTKQFQSLVAKTETAQVEGGELDDICNELRELVASVRPEKSVIDAIAKSFPSSSKLIVRSSANVEDLAGMSGAGLYESIPNVNASSDPENFGKAVAEVWASLYTRRAVLSRRIAGVPQKEAAMAILVQELISPDLSFVLHTVSPIDNDKKVVQAEIAAGLGETLASGTRGSPWRLAANKFTGAVKTLAFANFSEELVVQSGNAAADGKMVARVADYSTKALSVDPLYRKQIGQHLATVGFFLEQKFGSPQDVEGCIVGKNIYIVQARPQP</sequence>
<evidence type="ECO:0000313" key="14">
    <source>
        <dbReference type="Proteomes" id="UP000077202"/>
    </source>
</evidence>
<dbReference type="GO" id="GO:0046872">
    <property type="term" value="F:metal ion binding"/>
    <property type="evidence" value="ECO:0007669"/>
    <property type="project" value="UniProtKB-KW"/>
</dbReference>
<organism evidence="13 14">
    <name type="scientific">Marchantia polymorpha subsp. ruderalis</name>
    <dbReference type="NCBI Taxonomy" id="1480154"/>
    <lineage>
        <taxon>Eukaryota</taxon>
        <taxon>Viridiplantae</taxon>
        <taxon>Streptophyta</taxon>
        <taxon>Embryophyta</taxon>
        <taxon>Marchantiophyta</taxon>
        <taxon>Marchantiopsida</taxon>
        <taxon>Marchantiidae</taxon>
        <taxon>Marchantiales</taxon>
        <taxon>Marchantiaceae</taxon>
        <taxon>Marchantia</taxon>
    </lineage>
</organism>
<dbReference type="Pfam" id="PF01326">
    <property type="entry name" value="PPDK_N"/>
    <property type="match status" value="1"/>
</dbReference>
<dbReference type="EMBL" id="LVLJ01003211">
    <property type="protein sequence ID" value="OAE22393.1"/>
    <property type="molecule type" value="Genomic_DNA"/>
</dbReference>
<feature type="region of interest" description="Disordered" evidence="11">
    <location>
        <begin position="250"/>
        <end position="273"/>
    </location>
</feature>
<dbReference type="InterPro" id="IPR002044">
    <property type="entry name" value="CBM20"/>
</dbReference>
<dbReference type="AlphaFoldDB" id="A0A176VPQ0"/>
<evidence type="ECO:0000256" key="10">
    <source>
        <dbReference type="ARBA" id="ARBA00023277"/>
    </source>
</evidence>
<protein>
    <recommendedName>
        <fullName evidence="12">CBM20 domain-containing protein</fullName>
    </recommendedName>
</protein>
<evidence type="ECO:0000256" key="3">
    <source>
        <dbReference type="ARBA" id="ARBA00011738"/>
    </source>
</evidence>
<dbReference type="PANTHER" id="PTHR47453:SF1">
    <property type="entry name" value="PHOSPHOGLUCAN, WATER DIKINASE, CHLOROPLASTIC"/>
    <property type="match status" value="1"/>
</dbReference>
<dbReference type="SMART" id="SM01065">
    <property type="entry name" value="CBM_2"/>
    <property type="match status" value="1"/>
</dbReference>
<feature type="region of interest" description="Disordered" evidence="11">
    <location>
        <begin position="829"/>
        <end position="867"/>
    </location>
</feature>
<name>A0A176VPQ0_MARPO</name>
<reference evidence="13" key="1">
    <citation type="submission" date="2016-03" db="EMBL/GenBank/DDBJ databases">
        <title>Mechanisms controlling the formation of the plant cell surface in tip-growing cells are functionally conserved among land plants.</title>
        <authorList>
            <person name="Honkanen S."/>
            <person name="Jones V.A."/>
            <person name="Morieri G."/>
            <person name="Champion C."/>
            <person name="Hetherington A.J."/>
            <person name="Kelly S."/>
            <person name="Saint-Marcoux D."/>
            <person name="Proust H."/>
            <person name="Prescott H."/>
            <person name="Dolan L."/>
        </authorList>
    </citation>
    <scope>NUCLEOTIDE SEQUENCE [LARGE SCALE GENOMIC DNA]</scope>
    <source>
        <tissue evidence="13">Whole gametophyte</tissue>
    </source>
</reference>
<keyword evidence="14" id="KW-1185">Reference proteome</keyword>
<feature type="compositionally biased region" description="Basic and acidic residues" evidence="11">
    <location>
        <begin position="250"/>
        <end position="259"/>
    </location>
</feature>
<comment type="cofactor">
    <cofactor evidence="1">
        <name>Mg(2+)</name>
        <dbReference type="ChEBI" id="CHEBI:18420"/>
    </cofactor>
</comment>
<dbReference type="InterPro" id="IPR054481">
    <property type="entry name" value="GWD1_pHisD"/>
</dbReference>
<dbReference type="InterPro" id="IPR013815">
    <property type="entry name" value="ATP_grasp_subdomain_1"/>
</dbReference>
<evidence type="ECO:0000256" key="2">
    <source>
        <dbReference type="ARBA" id="ARBA00007837"/>
    </source>
</evidence>
<dbReference type="InterPro" id="IPR002192">
    <property type="entry name" value="PPDK_AMP/ATP-bd"/>
</dbReference>
<evidence type="ECO:0000256" key="1">
    <source>
        <dbReference type="ARBA" id="ARBA00001946"/>
    </source>
</evidence>
<dbReference type="SUPFAM" id="SSF56059">
    <property type="entry name" value="Glutathione synthetase ATP-binding domain-like"/>
    <property type="match status" value="1"/>
</dbReference>
<comment type="caution">
    <text evidence="13">The sequence shown here is derived from an EMBL/GenBank/DDBJ whole genome shotgun (WGS) entry which is preliminary data.</text>
</comment>
<dbReference type="Pfam" id="PF22973">
    <property type="entry name" value="GWD1_pHisD"/>
    <property type="match status" value="1"/>
</dbReference>
<comment type="similarity">
    <text evidence="2">Belongs to the PEP-utilizing enzyme family.</text>
</comment>
<dbReference type="PROSITE" id="PS51166">
    <property type="entry name" value="CBM20"/>
    <property type="match status" value="1"/>
</dbReference>
<evidence type="ECO:0000256" key="5">
    <source>
        <dbReference type="ARBA" id="ARBA00022723"/>
    </source>
</evidence>
<dbReference type="InterPro" id="IPR013784">
    <property type="entry name" value="Carb-bd-like_fold"/>
</dbReference>
<dbReference type="PANTHER" id="PTHR47453">
    <property type="entry name" value="PHOSPHOGLUCAN, WATER DIKINASE, CHLOROPLASTIC"/>
    <property type="match status" value="1"/>
</dbReference>
<evidence type="ECO:0000256" key="7">
    <source>
        <dbReference type="ARBA" id="ARBA00022777"/>
    </source>
</evidence>
<dbReference type="GO" id="GO:0016301">
    <property type="term" value="F:kinase activity"/>
    <property type="evidence" value="ECO:0007669"/>
    <property type="project" value="UniProtKB-KW"/>
</dbReference>
<dbReference type="SUPFAM" id="SSF49452">
    <property type="entry name" value="Starch-binding domain-like"/>
    <property type="match status" value="1"/>
</dbReference>
<keyword evidence="9" id="KW-0460">Magnesium</keyword>
<keyword evidence="8" id="KW-0067">ATP-binding</keyword>
<feature type="compositionally biased region" description="Polar residues" evidence="11">
    <location>
        <begin position="207"/>
        <end position="220"/>
    </location>
</feature>
<comment type="subunit">
    <text evidence="3">Homodimer.</text>
</comment>
<keyword evidence="7" id="KW-0418">Kinase</keyword>
<evidence type="ECO:0000259" key="12">
    <source>
        <dbReference type="PROSITE" id="PS51166"/>
    </source>
</evidence>
<keyword evidence="4" id="KW-0808">Transferase</keyword>
<evidence type="ECO:0000256" key="6">
    <source>
        <dbReference type="ARBA" id="ARBA00022741"/>
    </source>
</evidence>
<evidence type="ECO:0000256" key="8">
    <source>
        <dbReference type="ARBA" id="ARBA00022840"/>
    </source>
</evidence>
<dbReference type="Gene3D" id="3.30.470.20">
    <property type="entry name" value="ATP-grasp fold, B domain"/>
    <property type="match status" value="1"/>
</dbReference>
<dbReference type="Gene3D" id="2.60.40.10">
    <property type="entry name" value="Immunoglobulins"/>
    <property type="match status" value="1"/>
</dbReference>
<keyword evidence="10" id="KW-0119">Carbohydrate metabolism</keyword>